<proteinExistence type="predicted"/>
<dbReference type="EMBL" id="CP015101">
    <property type="protein sequence ID" value="ASJ04615.1"/>
    <property type="molecule type" value="Genomic_DNA"/>
</dbReference>
<dbReference type="AlphaFoldDB" id="A0A2Z2MIR1"/>
<reference evidence="1 2" key="1">
    <citation type="submission" date="2016-04" db="EMBL/GenBank/DDBJ databases">
        <title>Complete genome sequence of Thermococcus barossii type strain SHCK-94.</title>
        <authorList>
            <person name="Oger P.M."/>
        </authorList>
    </citation>
    <scope>NUCLEOTIDE SEQUENCE [LARGE SCALE GENOMIC DNA]</scope>
    <source>
        <strain evidence="1 2">SHCK-94</strain>
    </source>
</reference>
<name>A0A2Z2MIR1_9EURY</name>
<accession>A0A2Z2MIR1</accession>
<organism evidence="1 2">
    <name type="scientific">Thermococcus barossii</name>
    <dbReference type="NCBI Taxonomy" id="54077"/>
    <lineage>
        <taxon>Archaea</taxon>
        <taxon>Methanobacteriati</taxon>
        <taxon>Methanobacteriota</taxon>
        <taxon>Thermococci</taxon>
        <taxon>Thermococcales</taxon>
        <taxon>Thermococcaceae</taxon>
        <taxon>Thermococcus</taxon>
    </lineage>
</organism>
<sequence length="71" mass="8576">MRIAGRNKWEILLKYYPPWQGYPPKKRKERKTTELIEVFEMLGDPRKLNDLPEDVRAILKFIKLESFLQEA</sequence>
<protein>
    <submittedName>
        <fullName evidence="1">Uncharacterized protein</fullName>
    </submittedName>
</protein>
<dbReference type="RefSeq" id="WP_088864634.1">
    <property type="nucleotide sequence ID" value="NZ_CP015101.1"/>
</dbReference>
<evidence type="ECO:0000313" key="2">
    <source>
        <dbReference type="Proteomes" id="UP000250272"/>
    </source>
</evidence>
<dbReference type="Proteomes" id="UP000250272">
    <property type="component" value="Chromosome"/>
</dbReference>
<dbReference type="GeneID" id="33325951"/>
<keyword evidence="2" id="KW-1185">Reference proteome</keyword>
<dbReference type="OrthoDB" id="87069at2157"/>
<evidence type="ECO:0000313" key="1">
    <source>
        <dbReference type="EMBL" id="ASJ04615.1"/>
    </source>
</evidence>
<gene>
    <name evidence="1" type="ORF">A3L01_04230</name>
</gene>
<dbReference type="KEGG" id="tbs:A3L01_04230"/>